<organism evidence="1 2">
    <name type="scientific">Rhizobium miluonense</name>
    <dbReference type="NCBI Taxonomy" id="411945"/>
    <lineage>
        <taxon>Bacteria</taxon>
        <taxon>Pseudomonadati</taxon>
        <taxon>Pseudomonadota</taxon>
        <taxon>Alphaproteobacteria</taxon>
        <taxon>Hyphomicrobiales</taxon>
        <taxon>Rhizobiaceae</taxon>
        <taxon>Rhizobium/Agrobacterium group</taxon>
        <taxon>Rhizobium</taxon>
    </lineage>
</organism>
<dbReference type="InterPro" id="IPR052703">
    <property type="entry name" value="Aromatic_CoA_ox/epox"/>
</dbReference>
<dbReference type="InterPro" id="IPR012347">
    <property type="entry name" value="Ferritin-like"/>
</dbReference>
<dbReference type="InterPro" id="IPR011882">
    <property type="entry name" value="PaaC"/>
</dbReference>
<dbReference type="RefSeq" id="WP_092843985.1">
    <property type="nucleotide sequence ID" value="NZ_FMAH01000002.1"/>
</dbReference>
<dbReference type="STRING" id="411945.GA0061102_1002177"/>
<dbReference type="OrthoDB" id="9789947at2"/>
<evidence type="ECO:0000313" key="1">
    <source>
        <dbReference type="EMBL" id="SCB11965.1"/>
    </source>
</evidence>
<dbReference type="PIRSF" id="PIRSF037834">
    <property type="entry name" value="PA_CoA_Oase3"/>
    <property type="match status" value="1"/>
</dbReference>
<protein>
    <submittedName>
        <fullName evidence="1">Ring-1,2-phenylacetyl-CoA epoxidase subunit PaaC</fullName>
    </submittedName>
</protein>
<dbReference type="SUPFAM" id="SSF47240">
    <property type="entry name" value="Ferritin-like"/>
    <property type="match status" value="1"/>
</dbReference>
<gene>
    <name evidence="1" type="ORF">GA0061102_1002177</name>
</gene>
<dbReference type="Gene3D" id="1.20.1260.10">
    <property type="match status" value="1"/>
</dbReference>
<evidence type="ECO:0000313" key="2">
    <source>
        <dbReference type="Proteomes" id="UP000199435"/>
    </source>
</evidence>
<dbReference type="GO" id="GO:0005829">
    <property type="term" value="C:cytosol"/>
    <property type="evidence" value="ECO:0007669"/>
    <property type="project" value="TreeGrafter"/>
</dbReference>
<dbReference type="Proteomes" id="UP000199435">
    <property type="component" value="Unassembled WGS sequence"/>
</dbReference>
<dbReference type="PANTHER" id="PTHR30458:SF0">
    <property type="entry name" value="1,2-PHENYLACETYL-COA EPOXIDASE, SUBUNIT C"/>
    <property type="match status" value="1"/>
</dbReference>
<name>A0A1C3U9A3_9HYPH</name>
<reference evidence="2" key="1">
    <citation type="submission" date="2016-08" db="EMBL/GenBank/DDBJ databases">
        <authorList>
            <person name="Varghese N."/>
            <person name="Submissions Spin"/>
        </authorList>
    </citation>
    <scope>NUCLEOTIDE SEQUENCE [LARGE SCALE GENOMIC DNA]</scope>
    <source>
        <strain evidence="2">HAMBI 2971</strain>
    </source>
</reference>
<dbReference type="Pfam" id="PF05138">
    <property type="entry name" value="PaaA_PaaC"/>
    <property type="match status" value="1"/>
</dbReference>
<dbReference type="GO" id="GO:0010124">
    <property type="term" value="P:phenylacetate catabolic process"/>
    <property type="evidence" value="ECO:0007669"/>
    <property type="project" value="InterPro"/>
</dbReference>
<dbReference type="PANTHER" id="PTHR30458">
    <property type="entry name" value="PHENYLACETIC ACID DEGRADATION PROTEIN PAA"/>
    <property type="match status" value="1"/>
</dbReference>
<dbReference type="AlphaFoldDB" id="A0A1C3U9A3"/>
<keyword evidence="2" id="KW-1185">Reference proteome</keyword>
<proteinExistence type="predicted"/>
<dbReference type="InterPro" id="IPR007814">
    <property type="entry name" value="PaaA_PaaC"/>
</dbReference>
<accession>A0A1C3U9A3</accession>
<dbReference type="InterPro" id="IPR009078">
    <property type="entry name" value="Ferritin-like_SF"/>
</dbReference>
<dbReference type="NCBIfam" id="TIGR02158">
    <property type="entry name" value="PA_CoA_Oxy3"/>
    <property type="match status" value="1"/>
</dbReference>
<dbReference type="EMBL" id="FMAH01000002">
    <property type="protein sequence ID" value="SCB11965.1"/>
    <property type="molecule type" value="Genomic_DNA"/>
</dbReference>
<sequence length="259" mass="28294">MATATDTAVDKAVLTEFLTRMGDNALILGHRVSEWCGHGPALEEDIALANVALDLIGQTQLWLGLAAEIEGKGRSADDLAFLRDGFDFRNLLLVERPNGDIGQTLMRQFLFDAWHLQMLNALKGSAERHIAEIAEKASKEVAYHLERSRDLVIRLGDGTDESHRRMQAALDGLWAYTGEMFIGDAGDAALAATGVAPQPESLKAGWDEIVAEALAEATLKKPADGYMHKGGKRGVHSEHLGFILTEMQFLQRAYPGATW</sequence>